<dbReference type="EMBL" id="JAYGII010000011">
    <property type="protein sequence ID" value="MEA5445492.1"/>
    <property type="molecule type" value="Genomic_DNA"/>
</dbReference>
<keyword evidence="1 4" id="KW-0963">Cytoplasm</keyword>
<keyword evidence="2 4" id="KW-0808">Transferase</keyword>
<evidence type="ECO:0000259" key="5">
    <source>
        <dbReference type="Pfam" id="PF04376"/>
    </source>
</evidence>
<proteinExistence type="inferred from homology"/>
<comment type="catalytic activity">
    <reaction evidence="4">
        <text>N-terminal L-aspartyl-[protein] + L-leucyl-tRNA(Leu) = N-terminal L-leucyl-L-aspartyl-[protein] + tRNA(Leu) + H(+)</text>
        <dbReference type="Rhea" id="RHEA:50420"/>
        <dbReference type="Rhea" id="RHEA-COMP:9613"/>
        <dbReference type="Rhea" id="RHEA-COMP:9622"/>
        <dbReference type="Rhea" id="RHEA-COMP:12669"/>
        <dbReference type="Rhea" id="RHEA-COMP:12674"/>
        <dbReference type="ChEBI" id="CHEBI:15378"/>
        <dbReference type="ChEBI" id="CHEBI:64720"/>
        <dbReference type="ChEBI" id="CHEBI:78442"/>
        <dbReference type="ChEBI" id="CHEBI:78494"/>
        <dbReference type="ChEBI" id="CHEBI:133042"/>
        <dbReference type="EC" id="2.3.2.29"/>
    </reaction>
</comment>
<dbReference type="PIRSF" id="PIRSF037208">
    <property type="entry name" value="ATE_pro_prd"/>
    <property type="match status" value="1"/>
</dbReference>
<evidence type="ECO:0000259" key="6">
    <source>
        <dbReference type="Pfam" id="PF04377"/>
    </source>
</evidence>
<feature type="domain" description="N-end rule aminoacyl transferase C-terminal" evidence="6">
    <location>
        <begin position="105"/>
        <end position="226"/>
    </location>
</feature>
<comment type="catalytic activity">
    <reaction evidence="4">
        <text>N-terminal L-glutamyl-[protein] + L-leucyl-tRNA(Leu) = N-terminal L-leucyl-L-glutamyl-[protein] + tRNA(Leu) + H(+)</text>
        <dbReference type="Rhea" id="RHEA:50412"/>
        <dbReference type="Rhea" id="RHEA-COMP:9613"/>
        <dbReference type="Rhea" id="RHEA-COMP:9622"/>
        <dbReference type="Rhea" id="RHEA-COMP:12664"/>
        <dbReference type="Rhea" id="RHEA-COMP:12668"/>
        <dbReference type="ChEBI" id="CHEBI:15378"/>
        <dbReference type="ChEBI" id="CHEBI:64721"/>
        <dbReference type="ChEBI" id="CHEBI:78442"/>
        <dbReference type="ChEBI" id="CHEBI:78494"/>
        <dbReference type="ChEBI" id="CHEBI:133041"/>
        <dbReference type="EC" id="2.3.2.29"/>
    </reaction>
</comment>
<comment type="caution">
    <text evidence="7">The sequence shown here is derived from an EMBL/GenBank/DDBJ whole genome shotgun (WGS) entry which is preliminary data.</text>
</comment>
<name>A0AAP6JFD1_9GAMM</name>
<dbReference type="Proteomes" id="UP001302316">
    <property type="component" value="Unassembled WGS sequence"/>
</dbReference>
<dbReference type="Pfam" id="PF04377">
    <property type="entry name" value="ATE_C"/>
    <property type="match status" value="1"/>
</dbReference>
<keyword evidence="8" id="KW-1185">Reference proteome</keyword>
<dbReference type="HAMAP" id="MF_00689">
    <property type="entry name" value="Bpt"/>
    <property type="match status" value="1"/>
</dbReference>
<evidence type="ECO:0000256" key="1">
    <source>
        <dbReference type="ARBA" id="ARBA00022490"/>
    </source>
</evidence>
<dbReference type="InterPro" id="IPR007471">
    <property type="entry name" value="N-end_Aminoacyl_Trfase_N"/>
</dbReference>
<evidence type="ECO:0000313" key="8">
    <source>
        <dbReference type="Proteomes" id="UP001302316"/>
    </source>
</evidence>
<dbReference type="InterPro" id="IPR017138">
    <property type="entry name" value="Asp_Glu_LeuTrfase"/>
</dbReference>
<dbReference type="GO" id="GO:0005737">
    <property type="term" value="C:cytoplasm"/>
    <property type="evidence" value="ECO:0007669"/>
    <property type="project" value="UniProtKB-SubCell"/>
</dbReference>
<dbReference type="InterPro" id="IPR007472">
    <property type="entry name" value="N-end_Aminoacyl_Trfase_C"/>
</dbReference>
<reference evidence="7 8" key="1">
    <citation type="submission" date="2023-12" db="EMBL/GenBank/DDBJ databases">
        <title>Whole-genome sequencing of halo(alkali)philic microorganisms from hypersaline lakes.</title>
        <authorList>
            <person name="Sorokin D.Y."/>
            <person name="Merkel A.Y."/>
            <person name="Messina E."/>
            <person name="Yakimov M."/>
        </authorList>
    </citation>
    <scope>NUCLEOTIDE SEQUENCE [LARGE SCALE GENOMIC DNA]</scope>
    <source>
        <strain evidence="7 8">AB-CW1</strain>
    </source>
</reference>
<dbReference type="SUPFAM" id="SSF55729">
    <property type="entry name" value="Acyl-CoA N-acyltransferases (Nat)"/>
    <property type="match status" value="1"/>
</dbReference>
<dbReference type="AlphaFoldDB" id="A0AAP6JFD1"/>
<dbReference type="RefSeq" id="WP_346051122.1">
    <property type="nucleotide sequence ID" value="NZ_JAYGII010000011.1"/>
</dbReference>
<gene>
    <name evidence="4" type="primary">bpt</name>
    <name evidence="7" type="ORF">VCB98_06640</name>
</gene>
<keyword evidence="3 4" id="KW-0012">Acyltransferase</keyword>
<sequence>MTRARHPRLLLTGEQDCPYLPERLSRNLVVAPESVRDAHDHSAYSRIGFRRSGDFLYRPHCGQCRACVPIRVLSRAFQPRRRHRRCLDANEDLQVEILPATFDEEAYHLYQAYQSARHPGGPMAEGDEHDYMGFIRSAWAETSMVHFRLDDRLVAVAVVDWLDDGLSAVYSFFDTALKKRSLGTYTILWQITETARRGLPHVYLGYWIQESPKMAYKTDFRPAELLIGGHWQRLEH</sequence>
<dbReference type="EC" id="2.3.2.29" evidence="4"/>
<dbReference type="NCBIfam" id="NF002342">
    <property type="entry name" value="PRK01305.1-3"/>
    <property type="match status" value="1"/>
</dbReference>
<feature type="domain" description="N-end aminoacyl transferase N-terminal" evidence="5">
    <location>
        <begin position="15"/>
        <end position="85"/>
    </location>
</feature>
<dbReference type="GO" id="GO:0004057">
    <property type="term" value="F:arginyl-tRNA--protein transferase activity"/>
    <property type="evidence" value="ECO:0007669"/>
    <property type="project" value="InterPro"/>
</dbReference>
<dbReference type="InterPro" id="IPR016181">
    <property type="entry name" value="Acyl_CoA_acyltransferase"/>
</dbReference>
<evidence type="ECO:0000256" key="2">
    <source>
        <dbReference type="ARBA" id="ARBA00022679"/>
    </source>
</evidence>
<evidence type="ECO:0000313" key="7">
    <source>
        <dbReference type="EMBL" id="MEA5445492.1"/>
    </source>
</evidence>
<evidence type="ECO:0000256" key="4">
    <source>
        <dbReference type="HAMAP-Rule" id="MF_00689"/>
    </source>
</evidence>
<dbReference type="PANTHER" id="PTHR21367">
    <property type="entry name" value="ARGININE-TRNA-PROTEIN TRANSFERASE 1"/>
    <property type="match status" value="1"/>
</dbReference>
<dbReference type="GO" id="GO:0008914">
    <property type="term" value="F:leucyl-tRNA--protein transferase activity"/>
    <property type="evidence" value="ECO:0007669"/>
    <property type="project" value="UniProtKB-UniRule"/>
</dbReference>
<comment type="subcellular location">
    <subcellularLocation>
        <location evidence="4">Cytoplasm</location>
    </subcellularLocation>
</comment>
<organism evidence="7 8">
    <name type="scientific">Natronospira elongata</name>
    <dbReference type="NCBI Taxonomy" id="3110268"/>
    <lineage>
        <taxon>Bacteria</taxon>
        <taxon>Pseudomonadati</taxon>
        <taxon>Pseudomonadota</taxon>
        <taxon>Gammaproteobacteria</taxon>
        <taxon>Natronospirales</taxon>
        <taxon>Natronospiraceae</taxon>
        <taxon>Natronospira</taxon>
    </lineage>
</organism>
<dbReference type="NCBIfam" id="NF002346">
    <property type="entry name" value="PRK01305.2-3"/>
    <property type="match status" value="1"/>
</dbReference>
<protein>
    <recommendedName>
        <fullName evidence="4">Aspartate/glutamate leucyltransferase</fullName>
        <ecNumber evidence="4">2.3.2.29</ecNumber>
    </recommendedName>
</protein>
<dbReference type="InterPro" id="IPR030700">
    <property type="entry name" value="N-end_Aminoacyl_Trfase"/>
</dbReference>
<comment type="function">
    <text evidence="4">Functions in the N-end rule pathway of protein degradation where it conjugates Leu from its aminoacyl-tRNA to the N-termini of proteins containing an N-terminal aspartate or glutamate.</text>
</comment>
<dbReference type="GO" id="GO:0071596">
    <property type="term" value="P:ubiquitin-dependent protein catabolic process via the N-end rule pathway"/>
    <property type="evidence" value="ECO:0007669"/>
    <property type="project" value="InterPro"/>
</dbReference>
<accession>A0AAP6JFD1</accession>
<evidence type="ECO:0000256" key="3">
    <source>
        <dbReference type="ARBA" id="ARBA00023315"/>
    </source>
</evidence>
<dbReference type="NCBIfam" id="NF002341">
    <property type="entry name" value="PRK01305.1-1"/>
    <property type="match status" value="1"/>
</dbReference>
<comment type="similarity">
    <text evidence="4">Belongs to the R-transferase family. Bpt subfamily.</text>
</comment>
<dbReference type="Pfam" id="PF04376">
    <property type="entry name" value="ATE_N"/>
    <property type="match status" value="1"/>
</dbReference>
<dbReference type="PANTHER" id="PTHR21367:SF1">
    <property type="entry name" value="ARGINYL-TRNA--PROTEIN TRANSFERASE 1"/>
    <property type="match status" value="1"/>
</dbReference>